<evidence type="ECO:0000313" key="1">
    <source>
        <dbReference type="EMBL" id="KAJ8544830.1"/>
    </source>
</evidence>
<keyword evidence="2" id="KW-1185">Reference proteome</keyword>
<accession>A0A9Q1R860</accession>
<reference evidence="2" key="1">
    <citation type="journal article" date="2023" name="Proc. Natl. Acad. Sci. U.S.A.">
        <title>Genomic and structural basis for evolution of tropane alkaloid biosynthesis.</title>
        <authorList>
            <person name="Wanga Y.-J."/>
            <person name="Taina T."/>
            <person name="Yua J.-Y."/>
            <person name="Lia J."/>
            <person name="Xua B."/>
            <person name="Chenc J."/>
            <person name="D'Auriad J.C."/>
            <person name="Huanga J.-P."/>
            <person name="Huanga S.-X."/>
        </authorList>
    </citation>
    <scope>NUCLEOTIDE SEQUENCE [LARGE SCALE GENOMIC DNA]</scope>
    <source>
        <strain evidence="2">cv. KIB-2019</strain>
    </source>
</reference>
<protein>
    <submittedName>
        <fullName evidence="1">Uncharacterized protein</fullName>
    </submittedName>
</protein>
<dbReference type="Proteomes" id="UP001152561">
    <property type="component" value="Unassembled WGS sequence"/>
</dbReference>
<proteinExistence type="predicted"/>
<organism evidence="1 2">
    <name type="scientific">Anisodus acutangulus</name>
    <dbReference type="NCBI Taxonomy" id="402998"/>
    <lineage>
        <taxon>Eukaryota</taxon>
        <taxon>Viridiplantae</taxon>
        <taxon>Streptophyta</taxon>
        <taxon>Embryophyta</taxon>
        <taxon>Tracheophyta</taxon>
        <taxon>Spermatophyta</taxon>
        <taxon>Magnoliopsida</taxon>
        <taxon>eudicotyledons</taxon>
        <taxon>Gunneridae</taxon>
        <taxon>Pentapetalae</taxon>
        <taxon>asterids</taxon>
        <taxon>lamiids</taxon>
        <taxon>Solanales</taxon>
        <taxon>Solanaceae</taxon>
        <taxon>Solanoideae</taxon>
        <taxon>Hyoscyameae</taxon>
        <taxon>Anisodus</taxon>
    </lineage>
</organism>
<dbReference type="AlphaFoldDB" id="A0A9Q1R860"/>
<dbReference type="EMBL" id="JAJAGQ010000013">
    <property type="protein sequence ID" value="KAJ8544830.1"/>
    <property type="molecule type" value="Genomic_DNA"/>
</dbReference>
<name>A0A9Q1R860_9SOLA</name>
<evidence type="ECO:0000313" key="2">
    <source>
        <dbReference type="Proteomes" id="UP001152561"/>
    </source>
</evidence>
<sequence length="105" mass="12122">MIQGKQMLAKELSVKHNFREGNQVAHLLTKKVSHKFKFKSNRIKMYPKPPMSLVEPLKLDKCDTVLCVKIIKKSVYHLLLLFDCKDAFSPSSSDTPLNIVKYRNC</sequence>
<comment type="caution">
    <text evidence="1">The sequence shown here is derived from an EMBL/GenBank/DDBJ whole genome shotgun (WGS) entry which is preliminary data.</text>
</comment>
<gene>
    <name evidence="1" type="ORF">K7X08_017413</name>
</gene>